<evidence type="ECO:0000313" key="1">
    <source>
        <dbReference type="EMBL" id="RRJ67259.1"/>
    </source>
</evidence>
<dbReference type="RefSeq" id="WP_128635038.1">
    <property type="nucleotide sequence ID" value="NZ_RRCN01000001.1"/>
</dbReference>
<dbReference type="OrthoDB" id="1986818at2"/>
<dbReference type="InterPro" id="IPR029068">
    <property type="entry name" value="Glyas_Bleomycin-R_OHBP_Dase"/>
</dbReference>
<dbReference type="EMBL" id="RRCN01000001">
    <property type="protein sequence ID" value="RRJ67259.1"/>
    <property type="molecule type" value="Genomic_DNA"/>
</dbReference>
<proteinExistence type="predicted"/>
<keyword evidence="2" id="KW-1185">Reference proteome</keyword>
<organism evidence="1 2">
    <name type="scientific">Paenibacillus oralis</name>
    <dbReference type="NCBI Taxonomy" id="2490856"/>
    <lineage>
        <taxon>Bacteria</taxon>
        <taxon>Bacillati</taxon>
        <taxon>Bacillota</taxon>
        <taxon>Bacilli</taxon>
        <taxon>Bacillales</taxon>
        <taxon>Paenibacillaceae</taxon>
        <taxon>Paenibacillus</taxon>
    </lineage>
</organism>
<dbReference type="SUPFAM" id="SSF54593">
    <property type="entry name" value="Glyoxalase/Bleomycin resistance protein/Dihydroxybiphenyl dioxygenase"/>
    <property type="match status" value="1"/>
</dbReference>
<accession>A0A3P3UCI6</accession>
<reference evidence="1 2" key="1">
    <citation type="submission" date="2018-11" db="EMBL/GenBank/DDBJ databases">
        <title>Genome sequencing of Paenibacillus sp. KCOM 3021 (= ChDC PVNT-B20).</title>
        <authorList>
            <person name="Kook J.-K."/>
            <person name="Park S.-N."/>
            <person name="Lim Y.K."/>
        </authorList>
    </citation>
    <scope>NUCLEOTIDE SEQUENCE [LARGE SCALE GENOMIC DNA]</scope>
    <source>
        <strain evidence="1 2">KCOM 3021</strain>
    </source>
</reference>
<protein>
    <submittedName>
        <fullName evidence="1">Uncharacterized protein</fullName>
    </submittedName>
</protein>
<evidence type="ECO:0000313" key="2">
    <source>
        <dbReference type="Proteomes" id="UP000267017"/>
    </source>
</evidence>
<dbReference type="AlphaFoldDB" id="A0A3P3UCI6"/>
<sequence>MKNGIRYEFHHAGIPTTEIRPNEKYSESTKMYTSDNEGNFRIQWHRFEADSPLHPLLKNLPHVAFKVNDLKAAIDGEEVLLGPYEPIDDYWVAVINDGGVPVELIQTSLSDDELWGRAEKGQGSLYRN</sequence>
<gene>
    <name evidence="1" type="ORF">EHV15_33285</name>
</gene>
<name>A0A3P3UCI6_9BACL</name>
<comment type="caution">
    <text evidence="1">The sequence shown here is derived from an EMBL/GenBank/DDBJ whole genome shotgun (WGS) entry which is preliminary data.</text>
</comment>
<dbReference type="Proteomes" id="UP000267017">
    <property type="component" value="Unassembled WGS sequence"/>
</dbReference>